<feature type="region of interest" description="Disordered" evidence="1">
    <location>
        <begin position="67"/>
        <end position="108"/>
    </location>
</feature>
<dbReference type="OrthoDB" id="1433113at2759"/>
<dbReference type="EMBL" id="KZ664217">
    <property type="protein sequence ID" value="PPS06892.1"/>
    <property type="molecule type" value="Genomic_DNA"/>
</dbReference>
<organism evidence="2 3">
    <name type="scientific">Gossypium barbadense</name>
    <name type="common">Sea Island cotton</name>
    <name type="synonym">Hibiscus barbadensis</name>
    <dbReference type="NCBI Taxonomy" id="3634"/>
    <lineage>
        <taxon>Eukaryota</taxon>
        <taxon>Viridiplantae</taxon>
        <taxon>Streptophyta</taxon>
        <taxon>Embryophyta</taxon>
        <taxon>Tracheophyta</taxon>
        <taxon>Spermatophyta</taxon>
        <taxon>Magnoliopsida</taxon>
        <taxon>eudicotyledons</taxon>
        <taxon>Gunneridae</taxon>
        <taxon>Pentapetalae</taxon>
        <taxon>rosids</taxon>
        <taxon>malvids</taxon>
        <taxon>Malvales</taxon>
        <taxon>Malvaceae</taxon>
        <taxon>Malvoideae</taxon>
        <taxon>Gossypium</taxon>
    </lineage>
</organism>
<reference evidence="2 3" key="1">
    <citation type="submission" date="2015-01" db="EMBL/GenBank/DDBJ databases">
        <title>Genome of allotetraploid Gossypium barbadense reveals genomic plasticity and fiber elongation in cotton evolution.</title>
        <authorList>
            <person name="Chen X."/>
            <person name="Liu X."/>
            <person name="Zhao B."/>
            <person name="Zheng H."/>
            <person name="Hu Y."/>
            <person name="Lu G."/>
            <person name="Yang C."/>
            <person name="Chen J."/>
            <person name="Shan C."/>
            <person name="Zhang L."/>
            <person name="Zhou Y."/>
            <person name="Wang L."/>
            <person name="Guo W."/>
            <person name="Bai Y."/>
            <person name="Ruan J."/>
            <person name="Shangguan X."/>
            <person name="Mao Y."/>
            <person name="Jiang J."/>
            <person name="Zhu Y."/>
            <person name="Lei J."/>
            <person name="Kang H."/>
            <person name="Chen S."/>
            <person name="He X."/>
            <person name="Wang R."/>
            <person name="Wang Y."/>
            <person name="Chen J."/>
            <person name="Wang L."/>
            <person name="Yu S."/>
            <person name="Wang B."/>
            <person name="Wei J."/>
            <person name="Song S."/>
            <person name="Lu X."/>
            <person name="Gao Z."/>
            <person name="Gu W."/>
            <person name="Deng X."/>
            <person name="Ma D."/>
            <person name="Wang S."/>
            <person name="Liang W."/>
            <person name="Fang L."/>
            <person name="Cai C."/>
            <person name="Zhu X."/>
            <person name="Zhou B."/>
            <person name="Zhang Y."/>
            <person name="Chen Z."/>
            <person name="Xu S."/>
            <person name="Zhu R."/>
            <person name="Wang S."/>
            <person name="Zhang T."/>
            <person name="Zhao G."/>
        </authorList>
    </citation>
    <scope>NUCLEOTIDE SEQUENCE [LARGE SCALE GENOMIC DNA]</scope>
    <source>
        <strain evidence="3">cv. Xinhai21</strain>
        <tissue evidence="2">Leaf</tissue>
    </source>
</reference>
<accession>A0A2P5XU73</accession>
<protein>
    <recommendedName>
        <fullName evidence="4">Protein kinase domain-containing protein</fullName>
    </recommendedName>
</protein>
<evidence type="ECO:0000313" key="2">
    <source>
        <dbReference type="EMBL" id="PPS06892.1"/>
    </source>
</evidence>
<dbReference type="Proteomes" id="UP000239757">
    <property type="component" value="Unassembled WGS sequence"/>
</dbReference>
<dbReference type="AlphaFoldDB" id="A0A2P5XU73"/>
<name>A0A2P5XU73_GOSBA</name>
<sequence>MFKVIKFKDNLQIGTHTATQALEHEYLRLKPLPGRNALVPPRQSREKVVNYPTHPVDQKTYFEGTTSIQSSQALSSRNAVADNMGSSDAGRNESVNRPMPLPPMQTMPLGMMAYNFSSQQQQLRRKHQGIGMSGYSP</sequence>
<gene>
    <name evidence="2" type="ORF">GOBAR_AA13752</name>
</gene>
<evidence type="ECO:0000313" key="3">
    <source>
        <dbReference type="Proteomes" id="UP000239757"/>
    </source>
</evidence>
<evidence type="ECO:0000256" key="1">
    <source>
        <dbReference type="SAM" id="MobiDB-lite"/>
    </source>
</evidence>
<evidence type="ECO:0008006" key="4">
    <source>
        <dbReference type="Google" id="ProtNLM"/>
    </source>
</evidence>
<proteinExistence type="predicted"/>
<feature type="compositionally biased region" description="Polar residues" evidence="1">
    <location>
        <begin position="67"/>
        <end position="78"/>
    </location>
</feature>